<reference evidence="1 2" key="1">
    <citation type="submission" date="2018-06" db="EMBL/GenBank/DDBJ databases">
        <authorList>
            <consortium name="Pathogen Informatics"/>
            <person name="Doyle S."/>
        </authorList>
    </citation>
    <scope>NUCLEOTIDE SEQUENCE [LARGE SCALE GENOMIC DNA]</scope>
    <source>
        <strain evidence="1 2">NCTC5053</strain>
    </source>
</reference>
<sequence length="77" mass="8448">MELDGSSGEMVYGYLLDFTDYASPEIAQKILRRHSSLRIEVGPGFIEVFAATTGLADDVVKRIPIWDALLGHSPRPG</sequence>
<evidence type="ECO:0000313" key="2">
    <source>
        <dbReference type="Proteomes" id="UP000254387"/>
    </source>
</evidence>
<dbReference type="EMBL" id="UGMN01000004">
    <property type="protein sequence ID" value="STU92445.1"/>
    <property type="molecule type" value="Genomic_DNA"/>
</dbReference>
<evidence type="ECO:0000313" key="1">
    <source>
        <dbReference type="EMBL" id="STU92445.1"/>
    </source>
</evidence>
<dbReference type="AlphaFoldDB" id="A0A377ZZM8"/>
<name>A0A377ZZM8_KLEPN</name>
<gene>
    <name evidence="1" type="ORF">NCTC5053_01110</name>
</gene>
<organism evidence="1 2">
    <name type="scientific">Klebsiella pneumoniae</name>
    <dbReference type="NCBI Taxonomy" id="573"/>
    <lineage>
        <taxon>Bacteria</taxon>
        <taxon>Pseudomonadati</taxon>
        <taxon>Pseudomonadota</taxon>
        <taxon>Gammaproteobacteria</taxon>
        <taxon>Enterobacterales</taxon>
        <taxon>Enterobacteriaceae</taxon>
        <taxon>Klebsiella/Raoultella group</taxon>
        <taxon>Klebsiella</taxon>
        <taxon>Klebsiella pneumoniae complex</taxon>
    </lineage>
</organism>
<proteinExistence type="predicted"/>
<accession>A0A377ZZM8</accession>
<protein>
    <submittedName>
        <fullName evidence="1">Uncharacterized protein</fullName>
    </submittedName>
</protein>
<dbReference type="Proteomes" id="UP000254387">
    <property type="component" value="Unassembled WGS sequence"/>
</dbReference>